<dbReference type="Pfam" id="PF10604">
    <property type="entry name" value="Polyketide_cyc2"/>
    <property type="match status" value="1"/>
</dbReference>
<gene>
    <name evidence="1" type="ORF">MYCIT1_LOCUS15954</name>
    <name evidence="2" type="ORF">MYCIT1_LOCUS16399</name>
</gene>
<dbReference type="SUPFAM" id="SSF55961">
    <property type="entry name" value="Bet v1-like"/>
    <property type="match status" value="1"/>
</dbReference>
<evidence type="ECO:0000313" key="3">
    <source>
        <dbReference type="Proteomes" id="UP001295794"/>
    </source>
</evidence>
<name>A0AAD2HBG0_9AGAR</name>
<protein>
    <recommendedName>
        <fullName evidence="4">Coenzyme Q-binding protein COQ10 START domain-containing protein</fullName>
    </recommendedName>
</protein>
<dbReference type="EMBL" id="CAVNYO010000169">
    <property type="protein sequence ID" value="CAK5271067.1"/>
    <property type="molecule type" value="Genomic_DNA"/>
</dbReference>
<dbReference type="InterPro" id="IPR023393">
    <property type="entry name" value="START-like_dom_sf"/>
</dbReference>
<evidence type="ECO:0008006" key="4">
    <source>
        <dbReference type="Google" id="ProtNLM"/>
    </source>
</evidence>
<dbReference type="Gene3D" id="3.30.530.20">
    <property type="match status" value="1"/>
</dbReference>
<dbReference type="CDD" id="cd07822">
    <property type="entry name" value="SRPBCC_4"/>
    <property type="match status" value="1"/>
</dbReference>
<dbReference type="Proteomes" id="UP001295794">
    <property type="component" value="Unassembled WGS sequence"/>
</dbReference>
<evidence type="ECO:0000313" key="2">
    <source>
        <dbReference type="EMBL" id="CAK5271391.1"/>
    </source>
</evidence>
<dbReference type="InterPro" id="IPR019587">
    <property type="entry name" value="Polyketide_cyclase/dehydratase"/>
</dbReference>
<dbReference type="EMBL" id="CAVNYO010000170">
    <property type="protein sequence ID" value="CAK5271391.1"/>
    <property type="molecule type" value="Genomic_DNA"/>
</dbReference>
<dbReference type="PANTHER" id="PTHR36166:SF1">
    <property type="entry name" value="SRPBCC DOMAIN-CONTAINING PROTEIN"/>
    <property type="match status" value="1"/>
</dbReference>
<reference evidence="1" key="1">
    <citation type="submission" date="2023-11" db="EMBL/GenBank/DDBJ databases">
        <authorList>
            <person name="De Vega J J."/>
            <person name="De Vega J J."/>
        </authorList>
    </citation>
    <scope>NUCLEOTIDE SEQUENCE</scope>
</reference>
<organism evidence="1 3">
    <name type="scientific">Mycena citricolor</name>
    <dbReference type="NCBI Taxonomy" id="2018698"/>
    <lineage>
        <taxon>Eukaryota</taxon>
        <taxon>Fungi</taxon>
        <taxon>Dikarya</taxon>
        <taxon>Basidiomycota</taxon>
        <taxon>Agaricomycotina</taxon>
        <taxon>Agaricomycetes</taxon>
        <taxon>Agaricomycetidae</taxon>
        <taxon>Agaricales</taxon>
        <taxon>Marasmiineae</taxon>
        <taxon>Mycenaceae</taxon>
        <taxon>Mycena</taxon>
    </lineage>
</organism>
<keyword evidence="3" id="KW-1185">Reference proteome</keyword>
<dbReference type="AlphaFoldDB" id="A0AAD2HBG0"/>
<sequence>MSGSHAPRSPPRSEDGILTISQSIYILAPADRVWETLLDFKAYKEWNSFVDRVEFVSDQRSTEPSADQTPAVGRKMVIYPVNLSSITATMHTLDPANFRVAWETVPVLPKWALHADRWQTLTREEVDGEMMTKYQSFEVFSGVLAYIIRWFLKKQLNDGVRSMAEALKTRSEGI</sequence>
<dbReference type="PANTHER" id="PTHR36166">
    <property type="entry name" value="CHROMOSOME 9, WHOLE GENOME SHOTGUN SEQUENCE"/>
    <property type="match status" value="1"/>
</dbReference>
<accession>A0AAD2HBG0</accession>
<proteinExistence type="predicted"/>
<comment type="caution">
    <text evidence="1">The sequence shown here is derived from an EMBL/GenBank/DDBJ whole genome shotgun (WGS) entry which is preliminary data.</text>
</comment>
<evidence type="ECO:0000313" key="1">
    <source>
        <dbReference type="EMBL" id="CAK5271067.1"/>
    </source>
</evidence>